<evidence type="ECO:0000256" key="2">
    <source>
        <dbReference type="ARBA" id="ARBA00023125"/>
    </source>
</evidence>
<dbReference type="PANTHER" id="PTHR38465">
    <property type="entry name" value="HTH-TYPE TRANSCRIPTIONAL REGULATOR MJ1563-RELATED"/>
    <property type="match status" value="1"/>
</dbReference>
<dbReference type="InterPro" id="IPR036390">
    <property type="entry name" value="WH_DNA-bd_sf"/>
</dbReference>
<keyword evidence="3" id="KW-0804">Transcription</keyword>
<dbReference type="RefSeq" id="WP_185065966.1">
    <property type="nucleotide sequence ID" value="NZ_BAABJP010000026.1"/>
</dbReference>
<evidence type="ECO:0000313" key="6">
    <source>
        <dbReference type="Proteomes" id="UP001428817"/>
    </source>
</evidence>
<organism evidence="5 6">
    <name type="scientific">Pseudonocardia eucalypti</name>
    <dbReference type="NCBI Taxonomy" id="648755"/>
    <lineage>
        <taxon>Bacteria</taxon>
        <taxon>Bacillati</taxon>
        <taxon>Actinomycetota</taxon>
        <taxon>Actinomycetes</taxon>
        <taxon>Pseudonocardiales</taxon>
        <taxon>Pseudonocardiaceae</taxon>
        <taxon>Pseudonocardia</taxon>
    </lineage>
</organism>
<dbReference type="InterPro" id="IPR036388">
    <property type="entry name" value="WH-like_DNA-bd_sf"/>
</dbReference>
<dbReference type="Pfam" id="PF12802">
    <property type="entry name" value="MarR_2"/>
    <property type="match status" value="1"/>
</dbReference>
<dbReference type="Gene3D" id="1.10.287.160">
    <property type="entry name" value="HR1 repeat"/>
    <property type="match status" value="1"/>
</dbReference>
<reference evidence="6" key="1">
    <citation type="journal article" date="2019" name="Int. J. Syst. Evol. Microbiol.">
        <title>The Global Catalogue of Microorganisms (GCM) 10K type strain sequencing project: providing services to taxonomists for standard genome sequencing and annotation.</title>
        <authorList>
            <consortium name="The Broad Institute Genomics Platform"/>
            <consortium name="The Broad Institute Genome Sequencing Center for Infectious Disease"/>
            <person name="Wu L."/>
            <person name="Ma J."/>
        </authorList>
    </citation>
    <scope>NUCLEOTIDE SEQUENCE [LARGE SCALE GENOMIC DNA]</scope>
    <source>
        <strain evidence="6">JCM 18303</strain>
    </source>
</reference>
<accession>A0ABP9QHR2</accession>
<dbReference type="InterPro" id="IPR000835">
    <property type="entry name" value="HTH_MarR-typ"/>
</dbReference>
<dbReference type="PANTHER" id="PTHR38465:SF2">
    <property type="entry name" value="HTH-TYPE TRANSCRIPTIONAL REGULATOR MMPR5"/>
    <property type="match status" value="1"/>
</dbReference>
<evidence type="ECO:0000313" key="5">
    <source>
        <dbReference type="EMBL" id="GAA5162119.1"/>
    </source>
</evidence>
<dbReference type="Gene3D" id="1.10.10.10">
    <property type="entry name" value="Winged helix-like DNA-binding domain superfamily/Winged helix DNA-binding domain"/>
    <property type="match status" value="1"/>
</dbReference>
<dbReference type="InterPro" id="IPR052362">
    <property type="entry name" value="HTH-GbsR_regulator"/>
</dbReference>
<proteinExistence type="predicted"/>
<protein>
    <submittedName>
        <fullName evidence="5">MarR family transcriptional regulator</fullName>
    </submittedName>
</protein>
<name>A0ABP9QHR2_9PSEU</name>
<keyword evidence="1" id="KW-0805">Transcription regulation</keyword>
<dbReference type="Proteomes" id="UP001428817">
    <property type="component" value="Unassembled WGS sequence"/>
</dbReference>
<evidence type="ECO:0000256" key="3">
    <source>
        <dbReference type="ARBA" id="ARBA00023163"/>
    </source>
</evidence>
<gene>
    <name evidence="5" type="ORF">GCM10023321_47230</name>
</gene>
<feature type="domain" description="HTH marR-type" evidence="4">
    <location>
        <begin position="24"/>
        <end position="83"/>
    </location>
</feature>
<dbReference type="SUPFAM" id="SSF46785">
    <property type="entry name" value="Winged helix' DNA-binding domain"/>
    <property type="match status" value="1"/>
</dbReference>
<dbReference type="InterPro" id="IPR011991">
    <property type="entry name" value="ArsR-like_HTH"/>
</dbReference>
<evidence type="ECO:0000256" key="1">
    <source>
        <dbReference type="ARBA" id="ARBA00023015"/>
    </source>
</evidence>
<sequence length="164" mass="18893">MDVSERGPLHEYADEVGLFFESTGLPRVPGRILGWLLVCEPAHQSAEELMEALQVSRGAVSMAMRMLRTAGAVERHHVPGQRRVFYRIQPGFWLREAEDKARLAGQWRKLTERGLDLVAGKPASSSARLREAHDMYAFLEREYARIKDLWLHERETRQQREGQP</sequence>
<keyword evidence="6" id="KW-1185">Reference proteome</keyword>
<dbReference type="CDD" id="cd00090">
    <property type="entry name" value="HTH_ARSR"/>
    <property type="match status" value="1"/>
</dbReference>
<comment type="caution">
    <text evidence="5">The sequence shown here is derived from an EMBL/GenBank/DDBJ whole genome shotgun (WGS) entry which is preliminary data.</text>
</comment>
<dbReference type="EMBL" id="BAABJP010000026">
    <property type="protein sequence ID" value="GAA5162119.1"/>
    <property type="molecule type" value="Genomic_DNA"/>
</dbReference>
<keyword evidence="2" id="KW-0238">DNA-binding</keyword>
<evidence type="ECO:0000259" key="4">
    <source>
        <dbReference type="Pfam" id="PF12802"/>
    </source>
</evidence>